<sequence>MDPKLIEEAKARRLYNHKGPIVKTGNNVDEVLKEIDETQMGAALKTGIPQAILSRWDKAEKFNPDFIASILIASGKDFFDLFPIVEKRDKPEYMDQLEKELDKEKPGG</sequence>
<dbReference type="RefSeq" id="WP_379862749.1">
    <property type="nucleotide sequence ID" value="NZ_JBHTBW010000001.1"/>
</dbReference>
<reference evidence="2" key="1">
    <citation type="journal article" date="2019" name="Int. J. Syst. Evol. Microbiol.">
        <title>The Global Catalogue of Microorganisms (GCM) 10K type strain sequencing project: providing services to taxonomists for standard genome sequencing and annotation.</title>
        <authorList>
            <consortium name="The Broad Institute Genomics Platform"/>
            <consortium name="The Broad Institute Genome Sequencing Center for Infectious Disease"/>
            <person name="Wu L."/>
            <person name="Ma J."/>
        </authorList>
    </citation>
    <scope>NUCLEOTIDE SEQUENCE [LARGE SCALE GENOMIC DNA]</scope>
    <source>
        <strain evidence="2">CGMCC 1.12942</strain>
    </source>
</reference>
<evidence type="ECO:0000313" key="1">
    <source>
        <dbReference type="EMBL" id="MFC7439564.1"/>
    </source>
</evidence>
<dbReference type="Proteomes" id="UP001596500">
    <property type="component" value="Unassembled WGS sequence"/>
</dbReference>
<proteinExistence type="predicted"/>
<gene>
    <name evidence="1" type="ORF">ACFQNG_00050</name>
</gene>
<name>A0ABW2REW6_9BACL</name>
<protein>
    <recommendedName>
        <fullName evidence="3">XRE family transcriptional regulator</fullName>
    </recommendedName>
</protein>
<organism evidence="1 2">
    <name type="scientific">Laceyella putida</name>
    <dbReference type="NCBI Taxonomy" id="110101"/>
    <lineage>
        <taxon>Bacteria</taxon>
        <taxon>Bacillati</taxon>
        <taxon>Bacillota</taxon>
        <taxon>Bacilli</taxon>
        <taxon>Bacillales</taxon>
        <taxon>Thermoactinomycetaceae</taxon>
        <taxon>Laceyella</taxon>
    </lineage>
</organism>
<dbReference type="InterPro" id="IPR010982">
    <property type="entry name" value="Lambda_DNA-bd_dom_sf"/>
</dbReference>
<dbReference type="EMBL" id="JBHTBW010000001">
    <property type="protein sequence ID" value="MFC7439564.1"/>
    <property type="molecule type" value="Genomic_DNA"/>
</dbReference>
<evidence type="ECO:0008006" key="3">
    <source>
        <dbReference type="Google" id="ProtNLM"/>
    </source>
</evidence>
<comment type="caution">
    <text evidence="1">The sequence shown here is derived from an EMBL/GenBank/DDBJ whole genome shotgun (WGS) entry which is preliminary data.</text>
</comment>
<keyword evidence="2" id="KW-1185">Reference proteome</keyword>
<dbReference type="SUPFAM" id="SSF47413">
    <property type="entry name" value="lambda repressor-like DNA-binding domains"/>
    <property type="match status" value="1"/>
</dbReference>
<accession>A0ABW2REW6</accession>
<evidence type="ECO:0000313" key="2">
    <source>
        <dbReference type="Proteomes" id="UP001596500"/>
    </source>
</evidence>